<keyword evidence="3" id="KW-1185">Reference proteome</keyword>
<gene>
    <name evidence="2" type="ORF">GCM10009550_57570</name>
</gene>
<dbReference type="InterPro" id="IPR050627">
    <property type="entry name" value="Nitroreductase/BluB"/>
</dbReference>
<evidence type="ECO:0000259" key="1">
    <source>
        <dbReference type="Pfam" id="PF00881"/>
    </source>
</evidence>
<dbReference type="Pfam" id="PF00881">
    <property type="entry name" value="Nitroreductase"/>
    <property type="match status" value="1"/>
</dbReference>
<dbReference type="InterPro" id="IPR029479">
    <property type="entry name" value="Nitroreductase"/>
</dbReference>
<reference evidence="3" key="1">
    <citation type="journal article" date="2019" name="Int. J. Syst. Evol. Microbiol.">
        <title>The Global Catalogue of Microorganisms (GCM) 10K type strain sequencing project: providing services to taxonomists for standard genome sequencing and annotation.</title>
        <authorList>
            <consortium name="The Broad Institute Genomics Platform"/>
            <consortium name="The Broad Institute Genome Sequencing Center for Infectious Disease"/>
            <person name="Wu L."/>
            <person name="Ma J."/>
        </authorList>
    </citation>
    <scope>NUCLEOTIDE SEQUENCE [LARGE SCALE GENOMIC DNA]</scope>
    <source>
        <strain evidence="3">JCM 10696</strain>
    </source>
</reference>
<dbReference type="CDD" id="cd02062">
    <property type="entry name" value="Nitro_FMN_reductase"/>
    <property type="match status" value="1"/>
</dbReference>
<dbReference type="EMBL" id="BAAAHH010000028">
    <property type="protein sequence ID" value="GAA0962863.1"/>
    <property type="molecule type" value="Genomic_DNA"/>
</dbReference>
<dbReference type="InterPro" id="IPR000415">
    <property type="entry name" value="Nitroreductase-like"/>
</dbReference>
<evidence type="ECO:0000313" key="3">
    <source>
        <dbReference type="Proteomes" id="UP001500665"/>
    </source>
</evidence>
<protein>
    <submittedName>
        <fullName evidence="2">Nitroreductase family protein</fullName>
    </submittedName>
</protein>
<dbReference type="SUPFAM" id="SSF55469">
    <property type="entry name" value="FMN-dependent nitroreductase-like"/>
    <property type="match status" value="1"/>
</dbReference>
<organism evidence="2 3">
    <name type="scientific">Actinocorallia libanotica</name>
    <dbReference type="NCBI Taxonomy" id="46162"/>
    <lineage>
        <taxon>Bacteria</taxon>
        <taxon>Bacillati</taxon>
        <taxon>Actinomycetota</taxon>
        <taxon>Actinomycetes</taxon>
        <taxon>Streptosporangiales</taxon>
        <taxon>Thermomonosporaceae</taxon>
        <taxon>Actinocorallia</taxon>
    </lineage>
</organism>
<accession>A0ABP4CB69</accession>
<dbReference type="Gene3D" id="3.40.109.10">
    <property type="entry name" value="NADH Oxidase"/>
    <property type="match status" value="1"/>
</dbReference>
<dbReference type="PANTHER" id="PTHR23026">
    <property type="entry name" value="NADPH NITROREDUCTASE"/>
    <property type="match status" value="1"/>
</dbReference>
<dbReference type="PANTHER" id="PTHR23026:SF123">
    <property type="entry name" value="NAD(P)H NITROREDUCTASE RV3131-RELATED"/>
    <property type="match status" value="1"/>
</dbReference>
<sequence>MELLEALRGTAAIREFTDEPVSDATVHRILDTARFAPSGGNKQGWRVVVVKDPAVRAGMRDLYLPGWRDYRALGEAGLRAWSPLADREAEAAALAREPADDHRAEFARHLDEVPVMLAVFADLNELAAVDRDHDRYTFAGGASVYPFVWNLLLAAREEGLGGVMTTIHIREEEGVRELLKAPEGVALASVVFLGHPVRRPTRLRRTPVAEFATFDSFDGSPVTPPDVTDQ</sequence>
<name>A0ABP4CB69_9ACTN</name>
<proteinExistence type="predicted"/>
<comment type="caution">
    <text evidence="2">The sequence shown here is derived from an EMBL/GenBank/DDBJ whole genome shotgun (WGS) entry which is preliminary data.</text>
</comment>
<evidence type="ECO:0000313" key="2">
    <source>
        <dbReference type="EMBL" id="GAA0962863.1"/>
    </source>
</evidence>
<feature type="domain" description="Nitroreductase" evidence="1">
    <location>
        <begin position="10"/>
        <end position="194"/>
    </location>
</feature>
<dbReference type="RefSeq" id="WP_344244139.1">
    <property type="nucleotide sequence ID" value="NZ_BAAAHH010000028.1"/>
</dbReference>
<dbReference type="Proteomes" id="UP001500665">
    <property type="component" value="Unassembled WGS sequence"/>
</dbReference>